<dbReference type="PANTHER" id="PTHR42680">
    <property type="entry name" value="DCTP DEAMINASE"/>
    <property type="match status" value="1"/>
</dbReference>
<evidence type="ECO:0000313" key="3">
    <source>
        <dbReference type="EMBL" id="QIG67753.1"/>
    </source>
</evidence>
<proteinExistence type="predicted"/>
<dbReference type="EC" id="3.5.4.13" evidence="3"/>
<dbReference type="CDD" id="cd07557">
    <property type="entry name" value="trimeric_dUTPase"/>
    <property type="match status" value="1"/>
</dbReference>
<keyword evidence="2" id="KW-0546">Nucleotide metabolism</keyword>
<evidence type="ECO:0000256" key="1">
    <source>
        <dbReference type="ARBA" id="ARBA00022801"/>
    </source>
</evidence>
<dbReference type="Pfam" id="PF22769">
    <property type="entry name" value="DCD"/>
    <property type="match status" value="1"/>
</dbReference>
<dbReference type="Proteomes" id="UP000656987">
    <property type="component" value="Segment"/>
</dbReference>
<dbReference type="EMBL" id="MN988483">
    <property type="protein sequence ID" value="QIG67753.1"/>
    <property type="molecule type" value="Genomic_DNA"/>
</dbReference>
<dbReference type="InterPro" id="IPR033704">
    <property type="entry name" value="dUTPase_trimeric"/>
</dbReference>
<dbReference type="GO" id="GO:0008829">
    <property type="term" value="F:dCTP deaminase activity"/>
    <property type="evidence" value="ECO:0007669"/>
    <property type="project" value="UniProtKB-EC"/>
</dbReference>
<gene>
    <name evidence="3" type="ORF">EVB52_052</name>
</gene>
<dbReference type="SUPFAM" id="SSF51283">
    <property type="entry name" value="dUTPase-like"/>
    <property type="match status" value="1"/>
</dbReference>
<evidence type="ECO:0000256" key="2">
    <source>
        <dbReference type="ARBA" id="ARBA00023080"/>
    </source>
</evidence>
<dbReference type="PANTHER" id="PTHR42680:SF3">
    <property type="entry name" value="DCTP DEAMINASE"/>
    <property type="match status" value="1"/>
</dbReference>
<accession>A0A7S5QX56</accession>
<dbReference type="Gene3D" id="2.70.40.10">
    <property type="match status" value="1"/>
</dbReference>
<evidence type="ECO:0000313" key="4">
    <source>
        <dbReference type="Proteomes" id="UP000656987"/>
    </source>
</evidence>
<reference evidence="3" key="1">
    <citation type="submission" date="2020-01" db="EMBL/GenBank/DDBJ databases">
        <title>Patterns of diversity and host range of bacteriophage communities associated with bean-nodulatin bacteria.</title>
        <authorList>
            <person name="Vann Cauwenberghe J."/>
            <person name="Santamaria R.I."/>
            <person name="Bustos P."/>
            <person name="Juarez S."/>
            <person name="Gonzalez V."/>
        </authorList>
    </citation>
    <scope>NUCLEOTIDE SEQUENCE</scope>
</reference>
<keyword evidence="1 3" id="KW-0378">Hydrolase</keyword>
<sequence>MIINGAYLKLAAPIINMLSKKVKAHGVSHGLSEVGYDIRVKQKIEWFPPSMETFLYLLEDRDTGMVTHEYLLKEGEKAIHGYTRVYTSETDFVESIGRTALASSIEEFDLPINLWGELRNKSTHARRFFDATIGTDMEPGWKGFLTIEIIFHGLQPITIPAGSGIAKAVFHELKDHARYDGKYQSQPDTPVPSIYLFNEEDQSKS</sequence>
<dbReference type="InterPro" id="IPR011962">
    <property type="entry name" value="dCTP_deaminase"/>
</dbReference>
<dbReference type="InterPro" id="IPR036157">
    <property type="entry name" value="dUTPase-like_sf"/>
</dbReference>
<name>A0A7S5QX56_9CAUD</name>
<organism evidence="3 4">
    <name type="scientific">Rhizobium phage RHph_Y38</name>
    <dbReference type="NCBI Taxonomy" id="2509781"/>
    <lineage>
        <taxon>Viruses</taxon>
        <taxon>Duplodnaviria</taxon>
        <taxon>Heunggongvirae</taxon>
        <taxon>Uroviricota</taxon>
        <taxon>Caudoviricetes</taxon>
        <taxon>Schitoviridae</taxon>
        <taxon>Demetervirinae</taxon>
        <taxon>Acanvirus</taxon>
        <taxon>Acanvirus Y38</taxon>
    </lineage>
</organism>
<keyword evidence="4" id="KW-1185">Reference proteome</keyword>
<dbReference type="GO" id="GO:0006229">
    <property type="term" value="P:dUTP biosynthetic process"/>
    <property type="evidence" value="ECO:0007669"/>
    <property type="project" value="InterPro"/>
</dbReference>
<protein>
    <submittedName>
        <fullName evidence="3">dCTP deaminase protein</fullName>
        <ecNumber evidence="3">3.5.4.13</ecNumber>
    </submittedName>
</protein>